<reference evidence="5" key="1">
    <citation type="submission" date="2022-09" db="EMBL/GenBank/DDBJ databases">
        <authorList>
            <person name="Zoaiter M."/>
        </authorList>
    </citation>
    <scope>NUCLEOTIDE SEQUENCE</scope>
    <source>
        <strain evidence="5">DSM 19848</strain>
    </source>
</reference>
<dbReference type="PANTHER" id="PTHR30290:SF9">
    <property type="entry name" value="OLIGOPEPTIDE-BINDING PROTEIN APPA"/>
    <property type="match status" value="1"/>
</dbReference>
<dbReference type="InterPro" id="IPR030678">
    <property type="entry name" value="Peptide/Ni-bd"/>
</dbReference>
<dbReference type="PANTHER" id="PTHR30290">
    <property type="entry name" value="PERIPLASMIC BINDING COMPONENT OF ABC TRANSPORTER"/>
    <property type="match status" value="1"/>
</dbReference>
<organism evidence="5 6">
    <name type="scientific">Fusobacterium simiae</name>
    <dbReference type="NCBI Taxonomy" id="855"/>
    <lineage>
        <taxon>Bacteria</taxon>
        <taxon>Fusobacteriati</taxon>
        <taxon>Fusobacteriota</taxon>
        <taxon>Fusobacteriia</taxon>
        <taxon>Fusobacteriales</taxon>
        <taxon>Fusobacteriaceae</taxon>
        <taxon>Fusobacterium</taxon>
    </lineage>
</organism>
<sequence length="544" mass="61164">MKKIIKIGISVIIISLMFSFLSCGKNSSEVKEADRIERLEKKEEVIVGVGQSMLEKGFDPCKGWGNYGVTLIQSKLLDFDFENNIIKDLAENYEVSEDGKIWIFKIREDVKFSDGQKLTAKDVAFTFNKTKEIGTTFDFKLLEKAEALDDKTVKFTFSAPCSTFIYNAANLGIVAEHAYKDSNSYSLSPIGSGPYKLVSYTQGQQLILDRNEEYYGTKPKFKRLTLVTMTPDTALASIKAGDIDIVNVSEAMAQEKITNYSILATKTMDFRAISMPTIKSGGVNEKGNPMGNNVTSDIAIRKAINYGVDRQEIIENVLYGYGEVIFDFFDSLPWGIKDEIRKEFKNGDIEKANEILNKAGWEMKDGGIREKDGIKAEFRLLYPASDDTRQSCAEAFAVQCKKIGINVIPEGSDWTEMEKRQSSDACVIGGGQYTPEVVARFYFSERIGGPWSNIVRENNPIVDEHIRAAYLATDEKVAIENWQKALWDGKEGGSVLGDAPYCTICYLEHLYFVRDGLDLGRQKLHTHARDLSLMANIEEWDFKK</sequence>
<dbReference type="Gene3D" id="3.40.190.10">
    <property type="entry name" value="Periplasmic binding protein-like II"/>
    <property type="match status" value="1"/>
</dbReference>
<feature type="domain" description="Solute-binding protein family 5" evidence="4">
    <location>
        <begin position="85"/>
        <end position="436"/>
    </location>
</feature>
<dbReference type="Proteomes" id="UP001062738">
    <property type="component" value="Unassembled WGS sequence"/>
</dbReference>
<dbReference type="PROSITE" id="PS01040">
    <property type="entry name" value="SBP_BACTERIAL_5"/>
    <property type="match status" value="1"/>
</dbReference>
<evidence type="ECO:0000256" key="2">
    <source>
        <dbReference type="ARBA" id="ARBA00022448"/>
    </source>
</evidence>
<dbReference type="InterPro" id="IPR000914">
    <property type="entry name" value="SBP_5_dom"/>
</dbReference>
<evidence type="ECO:0000313" key="5">
    <source>
        <dbReference type="EMBL" id="MCY7007497.1"/>
    </source>
</evidence>
<gene>
    <name evidence="5" type="ORF">OCK72_02390</name>
</gene>
<dbReference type="PROSITE" id="PS51257">
    <property type="entry name" value="PROKAR_LIPOPROTEIN"/>
    <property type="match status" value="1"/>
</dbReference>
<dbReference type="InterPro" id="IPR023765">
    <property type="entry name" value="SBP_5_CS"/>
</dbReference>
<dbReference type="SUPFAM" id="SSF53850">
    <property type="entry name" value="Periplasmic binding protein-like II"/>
    <property type="match status" value="1"/>
</dbReference>
<dbReference type="Gene3D" id="3.10.105.10">
    <property type="entry name" value="Dipeptide-binding Protein, Domain 3"/>
    <property type="match status" value="1"/>
</dbReference>
<evidence type="ECO:0000313" key="6">
    <source>
        <dbReference type="Proteomes" id="UP001062738"/>
    </source>
</evidence>
<name>A0ABT4DFX7_FUSSI</name>
<dbReference type="PIRSF" id="PIRSF002741">
    <property type="entry name" value="MppA"/>
    <property type="match status" value="1"/>
</dbReference>
<comment type="similarity">
    <text evidence="1">Belongs to the bacterial solute-binding protein 5 family.</text>
</comment>
<evidence type="ECO:0000259" key="4">
    <source>
        <dbReference type="Pfam" id="PF00496"/>
    </source>
</evidence>
<keyword evidence="3" id="KW-0732">Signal</keyword>
<dbReference type="RefSeq" id="WP_265151691.1">
    <property type="nucleotide sequence ID" value="NZ_JAOXXL010000004.1"/>
</dbReference>
<dbReference type="CDD" id="cd08518">
    <property type="entry name" value="PBP2_NikA_DppA_OppA_like_19"/>
    <property type="match status" value="1"/>
</dbReference>
<dbReference type="Pfam" id="PF00496">
    <property type="entry name" value="SBP_bac_5"/>
    <property type="match status" value="1"/>
</dbReference>
<dbReference type="InterPro" id="IPR039424">
    <property type="entry name" value="SBP_5"/>
</dbReference>
<dbReference type="EMBL" id="JAOXXL010000004">
    <property type="protein sequence ID" value="MCY7007497.1"/>
    <property type="molecule type" value="Genomic_DNA"/>
</dbReference>
<keyword evidence="2" id="KW-0813">Transport</keyword>
<protein>
    <submittedName>
        <fullName evidence="5">ABC transporter substrate-binding protein</fullName>
    </submittedName>
</protein>
<comment type="caution">
    <text evidence="5">The sequence shown here is derived from an EMBL/GenBank/DDBJ whole genome shotgun (WGS) entry which is preliminary data.</text>
</comment>
<evidence type="ECO:0000256" key="1">
    <source>
        <dbReference type="ARBA" id="ARBA00005695"/>
    </source>
</evidence>
<keyword evidence="6" id="KW-1185">Reference proteome</keyword>
<evidence type="ECO:0000256" key="3">
    <source>
        <dbReference type="ARBA" id="ARBA00022729"/>
    </source>
</evidence>
<accession>A0ABT4DFX7</accession>
<proteinExistence type="inferred from homology"/>